<evidence type="ECO:0000313" key="1">
    <source>
        <dbReference type="EMBL" id="PVI05947.1"/>
    </source>
</evidence>
<proteinExistence type="predicted"/>
<protein>
    <submittedName>
        <fullName evidence="1">Uncharacterized protein</fullName>
    </submittedName>
</protein>
<accession>A0A2V1E5X5</accession>
<gene>
    <name evidence="1" type="ORF">DM02DRAFT_55386</name>
</gene>
<keyword evidence="2" id="KW-1185">Reference proteome</keyword>
<dbReference type="EMBL" id="KZ805311">
    <property type="protein sequence ID" value="PVI05947.1"/>
    <property type="molecule type" value="Genomic_DNA"/>
</dbReference>
<reference evidence="1 2" key="1">
    <citation type="journal article" date="2018" name="Sci. Rep.">
        <title>Comparative genomics provides insights into the lifestyle and reveals functional heterogeneity of dark septate endophytic fungi.</title>
        <authorList>
            <person name="Knapp D.G."/>
            <person name="Nemeth J.B."/>
            <person name="Barry K."/>
            <person name="Hainaut M."/>
            <person name="Henrissat B."/>
            <person name="Johnson J."/>
            <person name="Kuo A."/>
            <person name="Lim J.H.P."/>
            <person name="Lipzen A."/>
            <person name="Nolan M."/>
            <person name="Ohm R.A."/>
            <person name="Tamas L."/>
            <person name="Grigoriev I.V."/>
            <person name="Spatafora J.W."/>
            <person name="Nagy L.G."/>
            <person name="Kovacs G.M."/>
        </authorList>
    </citation>
    <scope>NUCLEOTIDE SEQUENCE [LARGE SCALE GENOMIC DNA]</scope>
    <source>
        <strain evidence="1 2">DSE2036</strain>
    </source>
</reference>
<evidence type="ECO:0000313" key="2">
    <source>
        <dbReference type="Proteomes" id="UP000244855"/>
    </source>
</evidence>
<dbReference type="Proteomes" id="UP000244855">
    <property type="component" value="Unassembled WGS sequence"/>
</dbReference>
<organism evidence="1 2">
    <name type="scientific">Periconia macrospinosa</name>
    <dbReference type="NCBI Taxonomy" id="97972"/>
    <lineage>
        <taxon>Eukaryota</taxon>
        <taxon>Fungi</taxon>
        <taxon>Dikarya</taxon>
        <taxon>Ascomycota</taxon>
        <taxon>Pezizomycotina</taxon>
        <taxon>Dothideomycetes</taxon>
        <taxon>Pleosporomycetidae</taxon>
        <taxon>Pleosporales</taxon>
        <taxon>Massarineae</taxon>
        <taxon>Periconiaceae</taxon>
        <taxon>Periconia</taxon>
    </lineage>
</organism>
<dbReference type="AlphaFoldDB" id="A0A2V1E5X5"/>
<sequence>MCATILGCCLHPAYTGCSFPQQSLHVISAVHGTCMGATFHLYHKGNWHDMYGISWNPRSSSNWLESTVCIHLTTTVSYYMDFHLARTIKTSISMKNSDRHALSSHTSYLSSHDSPMLISSLFLSLTGISPRFCRTSSIKGSTYTSITLSLGQLEDCLVSVPFTYLSRPAGINTSTPKALAV</sequence>
<name>A0A2V1E5X5_9PLEO</name>